<evidence type="ECO:0000313" key="1">
    <source>
        <dbReference type="Ensembl" id="ENSCINP00000033842.1"/>
    </source>
</evidence>
<dbReference type="HOGENOM" id="CLU_3159697_0_0_1"/>
<keyword evidence="2" id="KW-1185">Reference proteome</keyword>
<organism evidence="1 2">
    <name type="scientific">Ciona intestinalis</name>
    <name type="common">Transparent sea squirt</name>
    <name type="synonym">Ascidia intestinalis</name>
    <dbReference type="NCBI Taxonomy" id="7719"/>
    <lineage>
        <taxon>Eukaryota</taxon>
        <taxon>Metazoa</taxon>
        <taxon>Chordata</taxon>
        <taxon>Tunicata</taxon>
        <taxon>Ascidiacea</taxon>
        <taxon>Phlebobranchia</taxon>
        <taxon>Cionidae</taxon>
        <taxon>Ciona</taxon>
    </lineage>
</organism>
<protein>
    <submittedName>
        <fullName evidence="1">Uncharacterized protein</fullName>
    </submittedName>
</protein>
<evidence type="ECO:0000313" key="2">
    <source>
        <dbReference type="Proteomes" id="UP000008144"/>
    </source>
</evidence>
<reference evidence="2" key="1">
    <citation type="journal article" date="2002" name="Science">
        <title>The draft genome of Ciona intestinalis: insights into chordate and vertebrate origins.</title>
        <authorList>
            <person name="Dehal P."/>
            <person name="Satou Y."/>
            <person name="Campbell R.K."/>
            <person name="Chapman J."/>
            <person name="Degnan B."/>
            <person name="De Tomaso A."/>
            <person name="Davidson B."/>
            <person name="Di Gregorio A."/>
            <person name="Gelpke M."/>
            <person name="Goodstein D.M."/>
            <person name="Harafuji N."/>
            <person name="Hastings K.E."/>
            <person name="Ho I."/>
            <person name="Hotta K."/>
            <person name="Huang W."/>
            <person name="Kawashima T."/>
            <person name="Lemaire P."/>
            <person name="Martinez D."/>
            <person name="Meinertzhagen I.A."/>
            <person name="Necula S."/>
            <person name="Nonaka M."/>
            <person name="Putnam N."/>
            <person name="Rash S."/>
            <person name="Saiga H."/>
            <person name="Satake M."/>
            <person name="Terry A."/>
            <person name="Yamada L."/>
            <person name="Wang H.G."/>
            <person name="Awazu S."/>
            <person name="Azumi K."/>
            <person name="Boore J."/>
            <person name="Branno M."/>
            <person name="Chin-Bow S."/>
            <person name="DeSantis R."/>
            <person name="Doyle S."/>
            <person name="Francino P."/>
            <person name="Keys D.N."/>
            <person name="Haga S."/>
            <person name="Hayashi H."/>
            <person name="Hino K."/>
            <person name="Imai K.S."/>
            <person name="Inaba K."/>
            <person name="Kano S."/>
            <person name="Kobayashi K."/>
            <person name="Kobayashi M."/>
            <person name="Lee B.I."/>
            <person name="Makabe K.W."/>
            <person name="Manohar C."/>
            <person name="Matassi G."/>
            <person name="Medina M."/>
            <person name="Mochizuki Y."/>
            <person name="Mount S."/>
            <person name="Morishita T."/>
            <person name="Miura S."/>
            <person name="Nakayama A."/>
            <person name="Nishizaka S."/>
            <person name="Nomoto H."/>
            <person name="Ohta F."/>
            <person name="Oishi K."/>
            <person name="Rigoutsos I."/>
            <person name="Sano M."/>
            <person name="Sasaki A."/>
            <person name="Sasakura Y."/>
            <person name="Shoguchi E."/>
            <person name="Shin-i T."/>
            <person name="Spagnuolo A."/>
            <person name="Stainier D."/>
            <person name="Suzuki M.M."/>
            <person name="Tassy O."/>
            <person name="Takatori N."/>
            <person name="Tokuoka M."/>
            <person name="Yagi K."/>
            <person name="Yoshizaki F."/>
            <person name="Wada S."/>
            <person name="Zhang C."/>
            <person name="Hyatt P.D."/>
            <person name="Larimer F."/>
            <person name="Detter C."/>
            <person name="Doggett N."/>
            <person name="Glavina T."/>
            <person name="Hawkins T."/>
            <person name="Richardson P."/>
            <person name="Lucas S."/>
            <person name="Kohara Y."/>
            <person name="Levine M."/>
            <person name="Satoh N."/>
            <person name="Rokhsar D.S."/>
        </authorList>
    </citation>
    <scope>NUCLEOTIDE SEQUENCE [LARGE SCALE GENOMIC DNA]</scope>
</reference>
<reference evidence="1" key="2">
    <citation type="submission" date="2025-08" db="UniProtKB">
        <authorList>
            <consortium name="Ensembl"/>
        </authorList>
    </citation>
    <scope>IDENTIFICATION</scope>
</reference>
<dbReference type="AlphaFoldDB" id="H2XW08"/>
<reference evidence="1" key="3">
    <citation type="submission" date="2025-09" db="UniProtKB">
        <authorList>
            <consortium name="Ensembl"/>
        </authorList>
    </citation>
    <scope>IDENTIFICATION</scope>
</reference>
<dbReference type="Ensembl" id="ENSCINT00000037184.1">
    <property type="protein sequence ID" value="ENSCINP00000033842.1"/>
    <property type="gene ID" value="ENSCING00000023074.1"/>
</dbReference>
<dbReference type="InParanoid" id="H2XW08"/>
<accession>H2XW08</accession>
<dbReference type="Proteomes" id="UP000008144">
    <property type="component" value="Unassembled WGS sequence"/>
</dbReference>
<sequence>MENLAKQIILYQTKRMFLDLILQQEHEPKFVLCCCKLLKLFEAVGRLV</sequence>
<proteinExistence type="predicted"/>
<name>H2XW08_CIOIN</name>